<dbReference type="InterPro" id="IPR002171">
    <property type="entry name" value="Ribosomal_uL2"/>
</dbReference>
<comment type="subunit">
    <text evidence="7">Part of the 50S ribosomal subunit. Forms a bridge to the 30S subunit in the 70S ribosome.</text>
</comment>
<dbReference type="GO" id="GO:0002181">
    <property type="term" value="P:cytoplasmic translation"/>
    <property type="evidence" value="ECO:0007669"/>
    <property type="project" value="TreeGrafter"/>
</dbReference>
<dbReference type="InterPro" id="IPR014722">
    <property type="entry name" value="Rib_uL2_dom2"/>
</dbReference>
<keyword evidence="5 7" id="KW-0687">Ribonucleoprotein</keyword>
<dbReference type="NCBIfam" id="TIGR01171">
    <property type="entry name" value="rplB_bact"/>
    <property type="match status" value="1"/>
</dbReference>
<dbReference type="InterPro" id="IPR005880">
    <property type="entry name" value="Ribosomal_uL2_bac/org-type"/>
</dbReference>
<proteinExistence type="inferred from homology"/>
<name>A0A1H5C3A2_9MICO</name>
<dbReference type="GO" id="GO:0003735">
    <property type="term" value="F:structural constituent of ribosome"/>
    <property type="evidence" value="ECO:0007669"/>
    <property type="project" value="InterPro"/>
</dbReference>
<gene>
    <name evidence="7" type="primary">rplB</name>
    <name evidence="11" type="ORF">SAMN04488554_0267</name>
</gene>
<dbReference type="SMART" id="SM01382">
    <property type="entry name" value="Ribosomal_L2_C"/>
    <property type="match status" value="1"/>
</dbReference>
<keyword evidence="4 7" id="KW-0689">Ribosomal protein</keyword>
<dbReference type="InterPro" id="IPR022669">
    <property type="entry name" value="Ribosomal_uL2_C"/>
</dbReference>
<dbReference type="HAMAP" id="MF_01320_B">
    <property type="entry name" value="Ribosomal_uL2_B"/>
    <property type="match status" value="1"/>
</dbReference>
<dbReference type="InterPro" id="IPR012340">
    <property type="entry name" value="NA-bd_OB-fold"/>
</dbReference>
<dbReference type="InterPro" id="IPR022671">
    <property type="entry name" value="Ribosomal_uL2_CS"/>
</dbReference>
<dbReference type="PROSITE" id="PS00467">
    <property type="entry name" value="RIBOSOMAL_L2"/>
    <property type="match status" value="1"/>
</dbReference>
<comment type="similarity">
    <text evidence="1 7">Belongs to the universal ribosomal protein uL2 family.</text>
</comment>
<evidence type="ECO:0000259" key="10">
    <source>
        <dbReference type="SMART" id="SM01383"/>
    </source>
</evidence>
<evidence type="ECO:0000256" key="4">
    <source>
        <dbReference type="ARBA" id="ARBA00022980"/>
    </source>
</evidence>
<dbReference type="PANTHER" id="PTHR13691">
    <property type="entry name" value="RIBOSOMAL PROTEIN L2"/>
    <property type="match status" value="1"/>
</dbReference>
<dbReference type="FunFam" id="2.40.50.140:FF:000003">
    <property type="entry name" value="50S ribosomal protein L2"/>
    <property type="match status" value="1"/>
</dbReference>
<keyword evidence="2 7" id="KW-0699">rRNA-binding</keyword>
<evidence type="ECO:0000259" key="9">
    <source>
        <dbReference type="SMART" id="SM01382"/>
    </source>
</evidence>
<dbReference type="InterPro" id="IPR022666">
    <property type="entry name" value="Ribosomal_uL2_RNA-bd_dom"/>
</dbReference>
<accession>A0A1H5C3A2</accession>
<dbReference type="SMART" id="SM01383">
    <property type="entry name" value="Ribosomal_L2"/>
    <property type="match status" value="1"/>
</dbReference>
<evidence type="ECO:0000256" key="7">
    <source>
        <dbReference type="HAMAP-Rule" id="MF_01320"/>
    </source>
</evidence>
<protein>
    <recommendedName>
        <fullName evidence="6 7">Large ribosomal subunit protein uL2</fullName>
    </recommendedName>
</protein>
<evidence type="ECO:0000256" key="5">
    <source>
        <dbReference type="ARBA" id="ARBA00023274"/>
    </source>
</evidence>
<organism evidence="11 12">
    <name type="scientific">Ruania alba</name>
    <dbReference type="NCBI Taxonomy" id="648782"/>
    <lineage>
        <taxon>Bacteria</taxon>
        <taxon>Bacillati</taxon>
        <taxon>Actinomycetota</taxon>
        <taxon>Actinomycetes</taxon>
        <taxon>Micrococcales</taxon>
        <taxon>Ruaniaceae</taxon>
        <taxon>Ruania</taxon>
    </lineage>
</organism>
<feature type="domain" description="Large ribosomal subunit protein uL2 C-terminal" evidence="9">
    <location>
        <begin position="125"/>
        <end position="253"/>
    </location>
</feature>
<dbReference type="AlphaFoldDB" id="A0A1H5C3A2"/>
<comment type="function">
    <text evidence="7">One of the primary rRNA binding proteins. Required for association of the 30S and 50S subunits to form the 70S ribosome, for tRNA binding and peptide bond formation. It has been suggested to have peptidyltransferase activity; this is somewhat controversial. Makes several contacts with the 16S rRNA in the 70S ribosome.</text>
</comment>
<feature type="compositionally biased region" description="Basic residues" evidence="8">
    <location>
        <begin position="269"/>
        <end position="278"/>
    </location>
</feature>
<dbReference type="SUPFAM" id="SSF50249">
    <property type="entry name" value="Nucleic acid-binding proteins"/>
    <property type="match status" value="1"/>
</dbReference>
<dbReference type="FunFam" id="4.10.950.10:FF:000001">
    <property type="entry name" value="50S ribosomal protein L2"/>
    <property type="match status" value="1"/>
</dbReference>
<keyword evidence="3 7" id="KW-0694">RNA-binding</keyword>
<dbReference type="InterPro" id="IPR008991">
    <property type="entry name" value="Translation_prot_SH3-like_sf"/>
</dbReference>
<dbReference type="InterPro" id="IPR014726">
    <property type="entry name" value="Ribosomal_uL2_dom3"/>
</dbReference>
<evidence type="ECO:0000256" key="6">
    <source>
        <dbReference type="ARBA" id="ARBA00035242"/>
    </source>
</evidence>
<evidence type="ECO:0000256" key="1">
    <source>
        <dbReference type="ARBA" id="ARBA00005636"/>
    </source>
</evidence>
<dbReference type="SUPFAM" id="SSF50104">
    <property type="entry name" value="Translation proteins SH3-like domain"/>
    <property type="match status" value="1"/>
</dbReference>
<dbReference type="FunFam" id="2.30.30.30:FF:000001">
    <property type="entry name" value="50S ribosomal protein L2"/>
    <property type="match status" value="1"/>
</dbReference>
<dbReference type="GO" id="GO:0016740">
    <property type="term" value="F:transferase activity"/>
    <property type="evidence" value="ECO:0007669"/>
    <property type="project" value="InterPro"/>
</dbReference>
<sequence>MGIRKHKPTTPGRRGSSVADFVEVTRTTPEKSLVRPLTKSGGRNSSGRITARHIGGGHKRAYRVIDFRRHDKDGIPAKVAHIEYDPNRTARIALLHYADGEKRYILAPVKLKQGDQIENGPGADIKPGNNLPMRHIPVGTVIHAVELKPGGGAKIARSAGASVQLVAKDGPYAQLRMPSGEIRNVDLRCRASIGEVGNAEQSNISWGKAGRMRWKGKRPTVRGVAMNPVDHPHGGGEGKTSGGRHPVSPWGQTEGRTRRPNKPSDKLIVRRRRTGKKR</sequence>
<dbReference type="STRING" id="648782.SAMN04488554_0267"/>
<dbReference type="EMBL" id="FNTX01000001">
    <property type="protein sequence ID" value="SED61329.1"/>
    <property type="molecule type" value="Genomic_DNA"/>
</dbReference>
<keyword evidence="12" id="KW-1185">Reference proteome</keyword>
<evidence type="ECO:0000313" key="12">
    <source>
        <dbReference type="Proteomes" id="UP000199220"/>
    </source>
</evidence>
<evidence type="ECO:0000256" key="8">
    <source>
        <dbReference type="SAM" id="MobiDB-lite"/>
    </source>
</evidence>
<dbReference type="GO" id="GO:0015934">
    <property type="term" value="C:large ribosomal subunit"/>
    <property type="evidence" value="ECO:0007669"/>
    <property type="project" value="InterPro"/>
</dbReference>
<dbReference type="Gene3D" id="2.30.30.30">
    <property type="match status" value="1"/>
</dbReference>
<dbReference type="Gene3D" id="2.40.50.140">
    <property type="entry name" value="Nucleic acid-binding proteins"/>
    <property type="match status" value="1"/>
</dbReference>
<dbReference type="GO" id="GO:0019843">
    <property type="term" value="F:rRNA binding"/>
    <property type="evidence" value="ECO:0007669"/>
    <property type="project" value="UniProtKB-UniRule"/>
</dbReference>
<dbReference type="PIRSF" id="PIRSF002158">
    <property type="entry name" value="Ribosomal_L2"/>
    <property type="match status" value="1"/>
</dbReference>
<dbReference type="Pfam" id="PF03947">
    <property type="entry name" value="Ribosomal_L2_C"/>
    <property type="match status" value="1"/>
</dbReference>
<evidence type="ECO:0000313" key="11">
    <source>
        <dbReference type="EMBL" id="SED61329.1"/>
    </source>
</evidence>
<evidence type="ECO:0000256" key="3">
    <source>
        <dbReference type="ARBA" id="ARBA00022884"/>
    </source>
</evidence>
<dbReference type="Pfam" id="PF00181">
    <property type="entry name" value="Ribosomal_L2_N"/>
    <property type="match status" value="1"/>
</dbReference>
<dbReference type="Gene3D" id="4.10.950.10">
    <property type="entry name" value="Ribosomal protein L2, domain 3"/>
    <property type="match status" value="1"/>
</dbReference>
<dbReference type="PANTHER" id="PTHR13691:SF5">
    <property type="entry name" value="LARGE RIBOSOMAL SUBUNIT PROTEIN UL2M"/>
    <property type="match status" value="1"/>
</dbReference>
<reference evidence="12" key="1">
    <citation type="submission" date="2016-10" db="EMBL/GenBank/DDBJ databases">
        <authorList>
            <person name="Varghese N."/>
            <person name="Submissions S."/>
        </authorList>
    </citation>
    <scope>NUCLEOTIDE SEQUENCE [LARGE SCALE GENOMIC DNA]</scope>
    <source>
        <strain evidence="12">DSM 21368</strain>
    </source>
</reference>
<evidence type="ECO:0000256" key="2">
    <source>
        <dbReference type="ARBA" id="ARBA00022730"/>
    </source>
</evidence>
<dbReference type="RefSeq" id="WP_089771348.1">
    <property type="nucleotide sequence ID" value="NZ_FNTX01000001.1"/>
</dbReference>
<feature type="domain" description="Large ribosomal subunit protein uL2 RNA-binding" evidence="10">
    <location>
        <begin position="42"/>
        <end position="119"/>
    </location>
</feature>
<feature type="region of interest" description="Disordered" evidence="8">
    <location>
        <begin position="223"/>
        <end position="278"/>
    </location>
</feature>
<dbReference type="OrthoDB" id="9778722at2"/>
<dbReference type="Proteomes" id="UP000199220">
    <property type="component" value="Unassembled WGS sequence"/>
</dbReference>